<dbReference type="GO" id="GO:0005267">
    <property type="term" value="F:potassium channel activity"/>
    <property type="evidence" value="ECO:0007669"/>
    <property type="project" value="UniProtKB-KW"/>
</dbReference>
<feature type="transmembrane region" description="Helical" evidence="13">
    <location>
        <begin position="43"/>
        <end position="61"/>
    </location>
</feature>
<comment type="catalytic activity">
    <reaction evidence="12">
        <text>K(+)(in) = K(+)(out)</text>
        <dbReference type="Rhea" id="RHEA:29463"/>
        <dbReference type="ChEBI" id="CHEBI:29103"/>
    </reaction>
</comment>
<evidence type="ECO:0000256" key="6">
    <source>
        <dbReference type="ARBA" id="ARBA00022826"/>
    </source>
</evidence>
<evidence type="ECO:0008006" key="16">
    <source>
        <dbReference type="Google" id="ProtNLM"/>
    </source>
</evidence>
<keyword evidence="10 13" id="KW-0472">Membrane</keyword>
<dbReference type="Proteomes" id="UP000005444">
    <property type="component" value="Chromosome"/>
</dbReference>
<dbReference type="Pfam" id="PF06736">
    <property type="entry name" value="TMEM175"/>
    <property type="match status" value="1"/>
</dbReference>
<dbReference type="eggNOG" id="COG3548">
    <property type="taxonomic scope" value="Bacteria"/>
</dbReference>
<dbReference type="GO" id="GO:0016020">
    <property type="term" value="C:membrane"/>
    <property type="evidence" value="ECO:0007669"/>
    <property type="project" value="UniProtKB-SubCell"/>
</dbReference>
<sequence length="199" mass="22732">MTKERLSAFTDAIIAIIMTILVLDIPQPTSATWVAIWNLHTHFIAYTISFSGLAIMWNNIHNITQIVRRINGHVLWSNISMLFFASLFPYTTLFVADHFSSFVAELSYTLIFTLLSISYFVTTGLLLIADPSNEGLRYTVNRPSRIILDMSFKALGIFIGIWYPPIMLFSTLANMLIWIIPDRRAEKVANKINKINKLE</sequence>
<evidence type="ECO:0000313" key="15">
    <source>
        <dbReference type="Proteomes" id="UP000005444"/>
    </source>
</evidence>
<keyword evidence="7" id="KW-0630">Potassium</keyword>
<keyword evidence="11" id="KW-0407">Ion channel</keyword>
<keyword evidence="8 13" id="KW-1133">Transmembrane helix</keyword>
<dbReference type="HOGENOM" id="CLU_090238_1_0_9"/>
<accession>G8PAK5</accession>
<evidence type="ECO:0000256" key="9">
    <source>
        <dbReference type="ARBA" id="ARBA00023065"/>
    </source>
</evidence>
<protein>
    <recommendedName>
        <fullName evidence="16">Integral membrane protein</fullName>
    </recommendedName>
</protein>
<feature type="transmembrane region" description="Helical" evidence="13">
    <location>
        <begin position="12"/>
        <end position="37"/>
    </location>
</feature>
<dbReference type="STRING" id="701521.PECL_1576"/>
<dbReference type="EMBL" id="CP003137">
    <property type="protein sequence ID" value="AEV95794.1"/>
    <property type="molecule type" value="Genomic_DNA"/>
</dbReference>
<feature type="transmembrane region" description="Helical" evidence="13">
    <location>
        <begin position="108"/>
        <end position="129"/>
    </location>
</feature>
<evidence type="ECO:0000256" key="12">
    <source>
        <dbReference type="ARBA" id="ARBA00034430"/>
    </source>
</evidence>
<keyword evidence="5 13" id="KW-0812">Transmembrane</keyword>
<evidence type="ECO:0000256" key="13">
    <source>
        <dbReference type="SAM" id="Phobius"/>
    </source>
</evidence>
<keyword evidence="9" id="KW-0406">Ion transport</keyword>
<evidence type="ECO:0000256" key="2">
    <source>
        <dbReference type="ARBA" id="ARBA00006920"/>
    </source>
</evidence>
<evidence type="ECO:0000256" key="11">
    <source>
        <dbReference type="ARBA" id="ARBA00023303"/>
    </source>
</evidence>
<evidence type="ECO:0000256" key="10">
    <source>
        <dbReference type="ARBA" id="ARBA00023136"/>
    </source>
</evidence>
<name>G8PAK5_PEDCP</name>
<organism evidence="14 15">
    <name type="scientific">Pediococcus claussenii (strain ATCC BAA-344 / DSM 14800 / JCM 18046 / KCTC 3811 / LMG 21948 / P06)</name>
    <dbReference type="NCBI Taxonomy" id="701521"/>
    <lineage>
        <taxon>Bacteria</taxon>
        <taxon>Bacillati</taxon>
        <taxon>Bacillota</taxon>
        <taxon>Bacilli</taxon>
        <taxon>Lactobacillales</taxon>
        <taxon>Lactobacillaceae</taxon>
        <taxon>Pediococcus</taxon>
    </lineage>
</organism>
<evidence type="ECO:0000256" key="5">
    <source>
        <dbReference type="ARBA" id="ARBA00022692"/>
    </source>
</evidence>
<evidence type="ECO:0000256" key="3">
    <source>
        <dbReference type="ARBA" id="ARBA00022448"/>
    </source>
</evidence>
<evidence type="ECO:0000256" key="8">
    <source>
        <dbReference type="ARBA" id="ARBA00022989"/>
    </source>
</evidence>
<gene>
    <name evidence="14" type="ordered locus">PECL_1576</name>
</gene>
<dbReference type="PATRIC" id="fig|701521.8.peg.1478"/>
<evidence type="ECO:0000256" key="7">
    <source>
        <dbReference type="ARBA" id="ARBA00022958"/>
    </source>
</evidence>
<evidence type="ECO:0000256" key="4">
    <source>
        <dbReference type="ARBA" id="ARBA00022538"/>
    </source>
</evidence>
<evidence type="ECO:0000256" key="1">
    <source>
        <dbReference type="ARBA" id="ARBA00004141"/>
    </source>
</evidence>
<feature type="transmembrane region" description="Helical" evidence="13">
    <location>
        <begin position="150"/>
        <end position="180"/>
    </location>
</feature>
<comment type="subcellular location">
    <subcellularLocation>
        <location evidence="1">Membrane</location>
        <topology evidence="1">Multi-pass membrane protein</topology>
    </subcellularLocation>
</comment>
<dbReference type="AlphaFoldDB" id="G8PAK5"/>
<dbReference type="RefSeq" id="WP_014215988.1">
    <property type="nucleotide sequence ID" value="NC_016605.1"/>
</dbReference>
<comment type="similarity">
    <text evidence="2">Belongs to the TMEM175 family.</text>
</comment>
<keyword evidence="3" id="KW-0813">Transport</keyword>
<keyword evidence="15" id="KW-1185">Reference proteome</keyword>
<dbReference type="KEGG" id="pce:PECL_1576"/>
<keyword evidence="6" id="KW-0631">Potassium channel</keyword>
<evidence type="ECO:0000313" key="14">
    <source>
        <dbReference type="EMBL" id="AEV95794.1"/>
    </source>
</evidence>
<dbReference type="InterPro" id="IPR010617">
    <property type="entry name" value="TMEM175-like"/>
</dbReference>
<dbReference type="GO" id="GO:0015252">
    <property type="term" value="F:proton channel activity"/>
    <property type="evidence" value="ECO:0007669"/>
    <property type="project" value="InterPro"/>
</dbReference>
<proteinExistence type="inferred from homology"/>
<reference evidence="14 15" key="1">
    <citation type="journal article" date="2012" name="J. Bacteriol.">
        <title>Complete Genome Sequence of the Beer Spoilage Organism Pediococcus claussenii ATCC BAA-344T.</title>
        <authorList>
            <person name="Pittet V."/>
            <person name="Abegunde T."/>
            <person name="Marfleet T."/>
            <person name="Haakensen M."/>
            <person name="Morrow K."/>
            <person name="Jayaprakash T."/>
            <person name="Schroeder K."/>
            <person name="Trost B."/>
            <person name="Byrns S."/>
            <person name="Bergsveinson J."/>
            <person name="Kusalik A."/>
            <person name="Ziola B."/>
        </authorList>
    </citation>
    <scope>NUCLEOTIDE SEQUENCE [LARGE SCALE GENOMIC DNA]</scope>
    <source>
        <strain evidence="14 15">ATCC BAA-344</strain>
    </source>
</reference>
<keyword evidence="4" id="KW-0633">Potassium transport</keyword>
<feature type="transmembrane region" description="Helical" evidence="13">
    <location>
        <begin position="73"/>
        <end position="96"/>
    </location>
</feature>